<accession>A0ABV0NQL2</accession>
<organism evidence="2 3">
    <name type="scientific">Goodea atripinnis</name>
    <dbReference type="NCBI Taxonomy" id="208336"/>
    <lineage>
        <taxon>Eukaryota</taxon>
        <taxon>Metazoa</taxon>
        <taxon>Chordata</taxon>
        <taxon>Craniata</taxon>
        <taxon>Vertebrata</taxon>
        <taxon>Euteleostomi</taxon>
        <taxon>Actinopterygii</taxon>
        <taxon>Neopterygii</taxon>
        <taxon>Teleostei</taxon>
        <taxon>Neoteleostei</taxon>
        <taxon>Acanthomorphata</taxon>
        <taxon>Ovalentaria</taxon>
        <taxon>Atherinomorphae</taxon>
        <taxon>Cyprinodontiformes</taxon>
        <taxon>Goodeidae</taxon>
        <taxon>Goodea</taxon>
    </lineage>
</organism>
<keyword evidence="3" id="KW-1185">Reference proteome</keyword>
<comment type="caution">
    <text evidence="2">The sequence shown here is derived from an EMBL/GenBank/DDBJ whole genome shotgun (WGS) entry which is preliminary data.</text>
</comment>
<feature type="non-terminal residue" evidence="2">
    <location>
        <position position="1"/>
    </location>
</feature>
<dbReference type="Proteomes" id="UP001476798">
    <property type="component" value="Unassembled WGS sequence"/>
</dbReference>
<feature type="region of interest" description="Disordered" evidence="1">
    <location>
        <begin position="129"/>
        <end position="152"/>
    </location>
</feature>
<evidence type="ECO:0000256" key="1">
    <source>
        <dbReference type="SAM" id="MobiDB-lite"/>
    </source>
</evidence>
<sequence length="163" mass="18292">SPEEVFMEIRHPLEWHCKQMDHFVGLNFSTNFNFALVGHLLKGYRHPSPTTVARTRREQLELQAVMNGFQALSSKSASSPGPPSTPCHAQPSTQSSFNMTTFSIGAVQEPQPWTSPQVSERYLSTHHYPTMGQISPRTRKSMSLDMGQPSQANTKKLLGMEYV</sequence>
<name>A0ABV0NQL2_9TELE</name>
<evidence type="ECO:0000313" key="3">
    <source>
        <dbReference type="Proteomes" id="UP001476798"/>
    </source>
</evidence>
<proteinExistence type="predicted"/>
<feature type="region of interest" description="Disordered" evidence="1">
    <location>
        <begin position="72"/>
        <end position="95"/>
    </location>
</feature>
<reference evidence="2 3" key="1">
    <citation type="submission" date="2021-06" db="EMBL/GenBank/DDBJ databases">
        <authorList>
            <person name="Palmer J.M."/>
        </authorList>
    </citation>
    <scope>NUCLEOTIDE SEQUENCE [LARGE SCALE GENOMIC DNA]</scope>
    <source>
        <strain evidence="2 3">GA_2019</strain>
        <tissue evidence="2">Muscle</tissue>
    </source>
</reference>
<gene>
    <name evidence="2" type="ORF">GOODEAATRI_025499</name>
</gene>
<dbReference type="EMBL" id="JAHRIO010042985">
    <property type="protein sequence ID" value="MEQ2172843.1"/>
    <property type="molecule type" value="Genomic_DNA"/>
</dbReference>
<protein>
    <submittedName>
        <fullName evidence="2">Uncharacterized protein</fullName>
    </submittedName>
</protein>
<evidence type="ECO:0000313" key="2">
    <source>
        <dbReference type="EMBL" id="MEQ2172843.1"/>
    </source>
</evidence>